<reference evidence="2" key="1">
    <citation type="journal article" date="2019" name="Int. J. Syst. Evol. Microbiol.">
        <title>The Global Catalogue of Microorganisms (GCM) 10K type strain sequencing project: providing services to taxonomists for standard genome sequencing and annotation.</title>
        <authorList>
            <consortium name="The Broad Institute Genomics Platform"/>
            <consortium name="The Broad Institute Genome Sequencing Center for Infectious Disease"/>
            <person name="Wu L."/>
            <person name="Ma J."/>
        </authorList>
    </citation>
    <scope>NUCLEOTIDE SEQUENCE [LARGE SCALE GENOMIC DNA]</scope>
    <source>
        <strain evidence="2">KCTC 12708</strain>
    </source>
</reference>
<accession>A0ABQ3C3K8</accession>
<dbReference type="RefSeq" id="WP_027885857.1">
    <property type="nucleotide sequence ID" value="NZ_BMWY01000049.1"/>
</dbReference>
<protein>
    <recommendedName>
        <fullName evidence="3">DUF2971 domain-containing protein</fullName>
    </recommendedName>
</protein>
<proteinExistence type="predicted"/>
<dbReference type="Proteomes" id="UP000615593">
    <property type="component" value="Unassembled WGS sequence"/>
</dbReference>
<organism evidence="1 2">
    <name type="scientific">Mesonia mobilis</name>
    <dbReference type="NCBI Taxonomy" id="369791"/>
    <lineage>
        <taxon>Bacteria</taxon>
        <taxon>Pseudomonadati</taxon>
        <taxon>Bacteroidota</taxon>
        <taxon>Flavobacteriia</taxon>
        <taxon>Flavobacteriales</taxon>
        <taxon>Flavobacteriaceae</taxon>
        <taxon>Mesonia</taxon>
    </lineage>
</organism>
<evidence type="ECO:0000313" key="2">
    <source>
        <dbReference type="Proteomes" id="UP000615593"/>
    </source>
</evidence>
<dbReference type="GeneID" id="94370565"/>
<dbReference type="Pfam" id="PF11185">
    <property type="entry name" value="DUF2971"/>
    <property type="match status" value="1"/>
</dbReference>
<keyword evidence="2" id="KW-1185">Reference proteome</keyword>
<sequence length="272" mass="32164">MKPTDYPEKLYKYRSWSNEYHQKILTENQLYLASPNDFNDPIDCRIGNNYSLLDTDEKIEDYAEIITQRHWNSLIKMGLDPNHEKKRIIRELKTNMNSMQNGDDENTFKMQDKHFGILSLSARFDSILMWSHYADFHKGFCIGFSEEKLRESNLFGKGGPVAYNDEFPKIDPRDNRTPEKSFLQTHTKAKDWKYEEEYRLTKLFFPDEPKPSDRIVTVPTEFMTEIILGLKISDEHKAKIVDIGKEKGLKIYQIEQVPFEFKLIKKPVYNTV</sequence>
<name>A0ABQ3C3K8_9FLAO</name>
<dbReference type="InterPro" id="IPR021352">
    <property type="entry name" value="DUF2971"/>
</dbReference>
<evidence type="ECO:0000313" key="1">
    <source>
        <dbReference type="EMBL" id="GGZ66468.1"/>
    </source>
</evidence>
<dbReference type="EMBL" id="BMWY01000049">
    <property type="protein sequence ID" value="GGZ66468.1"/>
    <property type="molecule type" value="Genomic_DNA"/>
</dbReference>
<evidence type="ECO:0008006" key="3">
    <source>
        <dbReference type="Google" id="ProtNLM"/>
    </source>
</evidence>
<comment type="caution">
    <text evidence="1">The sequence shown here is derived from an EMBL/GenBank/DDBJ whole genome shotgun (WGS) entry which is preliminary data.</text>
</comment>
<gene>
    <name evidence="1" type="ORF">GCM10008088_29050</name>
</gene>